<dbReference type="GO" id="GO:0016853">
    <property type="term" value="F:isomerase activity"/>
    <property type="evidence" value="ECO:0007669"/>
    <property type="project" value="UniProtKB-KW"/>
</dbReference>
<dbReference type="GO" id="GO:0005737">
    <property type="term" value="C:cytoplasm"/>
    <property type="evidence" value="ECO:0007669"/>
    <property type="project" value="TreeGrafter"/>
</dbReference>
<keyword evidence="2 4" id="KW-0378">Hydrolase</keyword>
<keyword evidence="3 4" id="KW-0119">Carbohydrate metabolism</keyword>
<feature type="site" description="Part of the allosteric site" evidence="4">
    <location>
        <position position="172"/>
    </location>
</feature>
<dbReference type="GO" id="GO:0006046">
    <property type="term" value="P:N-acetylglucosamine catabolic process"/>
    <property type="evidence" value="ECO:0007669"/>
    <property type="project" value="UniProtKB-UniRule"/>
</dbReference>
<dbReference type="STRING" id="225849.swp_4289"/>
<dbReference type="eggNOG" id="COG0363">
    <property type="taxonomic scope" value="Bacteria"/>
</dbReference>
<dbReference type="GO" id="GO:0005975">
    <property type="term" value="P:carbohydrate metabolic process"/>
    <property type="evidence" value="ECO:0007669"/>
    <property type="project" value="InterPro"/>
</dbReference>
<feature type="active site" description="Proton acceptor; for ring-opening step" evidence="4">
    <location>
        <position position="155"/>
    </location>
</feature>
<protein>
    <recommendedName>
        <fullName evidence="4">Glucosamine-6-phosphate deaminase</fullName>
        <ecNumber evidence="4">3.5.99.6</ecNumber>
    </recommendedName>
    <alternativeName>
        <fullName evidence="4">GlcN6P deaminase</fullName>
        <shortName evidence="4">GNPDA</shortName>
    </alternativeName>
    <alternativeName>
        <fullName evidence="4">Glucosamine-6-phosphate isomerase</fullName>
    </alternativeName>
</protein>
<dbReference type="FunFam" id="3.40.50.1360:FF:000003">
    <property type="entry name" value="Glucosamine-6-phosphate deaminase"/>
    <property type="match status" value="1"/>
</dbReference>
<reference evidence="6 7" key="1">
    <citation type="journal article" date="2008" name="PLoS ONE">
        <title>Environmental adaptation: genomic analysis of the piezotolerant and psychrotolerant deep-sea iron reducing bacterium Shewanella piezotolerans WP3.</title>
        <authorList>
            <person name="Wang F."/>
            <person name="Wang J."/>
            <person name="Jian H."/>
            <person name="Zhang B."/>
            <person name="Li S."/>
            <person name="Wang F."/>
            <person name="Zeng X."/>
            <person name="Gao L."/>
            <person name="Bartlett D.H."/>
            <person name="Yu J."/>
            <person name="Hu S."/>
            <person name="Xiao X."/>
        </authorList>
    </citation>
    <scope>NUCLEOTIDE SEQUENCE [LARGE SCALE GENOMIC DNA]</scope>
    <source>
        <strain evidence="7">WP3 / JCM 13877</strain>
    </source>
</reference>
<accession>B8CU84</accession>
<dbReference type="InterPro" id="IPR004547">
    <property type="entry name" value="Glucosamine6P_isomerase"/>
</dbReference>
<gene>
    <name evidence="4" type="primary">nagB</name>
    <name evidence="6" type="ordered locus">swp_4289</name>
</gene>
<dbReference type="Proteomes" id="UP000000753">
    <property type="component" value="Chromosome"/>
</dbReference>
<sequence length="280" mass="30180">MYGAAVTVRYSLLLDQFMQIVILKDSAAVAAYGANIFIKQLQKRSHSVLGLATGSTPVSLYQQLIEATKAGNISFSNATTFNLDEYLGLAGTHPQSYRYFMKQQLFDHIDIDQTNTHVPPGDAANPIAACQGYEQQIEAAGGIDIQLLGIGRNGHIGFNEPSSGLMSRTRVKTLTKATIDDNARFFEADEYQPHLSITMGIGTIMDAKKVVLLATGANKAEAIKATVEGPLTAACPASALQMHKDVVLVIDEAAAASLSDCDFYKHIEAENQKLMARLGL</sequence>
<dbReference type="GO" id="GO:0042802">
    <property type="term" value="F:identical protein binding"/>
    <property type="evidence" value="ECO:0007669"/>
    <property type="project" value="TreeGrafter"/>
</dbReference>
<dbReference type="EC" id="3.5.99.6" evidence="4"/>
<dbReference type="HAMAP" id="MF_01241">
    <property type="entry name" value="GlcN6P_deamin"/>
    <property type="match status" value="1"/>
</dbReference>
<dbReference type="PANTHER" id="PTHR11280">
    <property type="entry name" value="GLUCOSAMINE-6-PHOSPHATE ISOMERASE"/>
    <property type="match status" value="1"/>
</dbReference>
<comment type="activity regulation">
    <text evidence="4">Allosterically activated by N-acetylglucosamine 6-phosphate (GlcNAc6P).</text>
</comment>
<evidence type="ECO:0000259" key="5">
    <source>
        <dbReference type="Pfam" id="PF01182"/>
    </source>
</evidence>
<evidence type="ECO:0000313" key="7">
    <source>
        <dbReference type="Proteomes" id="UP000000753"/>
    </source>
</evidence>
<evidence type="ECO:0000256" key="3">
    <source>
        <dbReference type="ARBA" id="ARBA00023277"/>
    </source>
</evidence>
<dbReference type="PROSITE" id="PS01161">
    <property type="entry name" value="GLC_GALNAC_ISOMERASE"/>
    <property type="match status" value="1"/>
</dbReference>
<dbReference type="Pfam" id="PF01182">
    <property type="entry name" value="Glucosamine_iso"/>
    <property type="match status" value="1"/>
</dbReference>
<keyword evidence="7" id="KW-1185">Reference proteome</keyword>
<dbReference type="SUPFAM" id="SSF100950">
    <property type="entry name" value="NagB/RpiA/CoA transferase-like"/>
    <property type="match status" value="1"/>
</dbReference>
<dbReference type="InterPro" id="IPR018321">
    <property type="entry name" value="Glucosamine6P_isomerase_CS"/>
</dbReference>
<dbReference type="Gene3D" id="3.40.50.1360">
    <property type="match status" value="1"/>
</dbReference>
<dbReference type="GO" id="GO:0004342">
    <property type="term" value="F:glucosamine-6-phosphate deaminase activity"/>
    <property type="evidence" value="ECO:0007669"/>
    <property type="project" value="UniProtKB-UniRule"/>
</dbReference>
<dbReference type="GO" id="GO:0019262">
    <property type="term" value="P:N-acetylneuraminate catabolic process"/>
    <property type="evidence" value="ECO:0007669"/>
    <property type="project" value="UniProtKB-UniRule"/>
</dbReference>
<dbReference type="AlphaFoldDB" id="B8CU84"/>
<feature type="site" description="Part of the allosteric site" evidence="4">
    <location>
        <position position="170"/>
    </location>
</feature>
<comment type="catalytic activity">
    <reaction evidence="1 4">
        <text>alpha-D-glucosamine 6-phosphate + H2O = beta-D-fructose 6-phosphate + NH4(+)</text>
        <dbReference type="Rhea" id="RHEA:12172"/>
        <dbReference type="ChEBI" id="CHEBI:15377"/>
        <dbReference type="ChEBI" id="CHEBI:28938"/>
        <dbReference type="ChEBI" id="CHEBI:57634"/>
        <dbReference type="ChEBI" id="CHEBI:75989"/>
        <dbReference type="EC" id="3.5.99.6"/>
    </reaction>
</comment>
<dbReference type="UniPathway" id="UPA00629">
    <property type="reaction ID" value="UER00684"/>
</dbReference>
<evidence type="ECO:0000256" key="4">
    <source>
        <dbReference type="HAMAP-Rule" id="MF_01241"/>
    </source>
</evidence>
<dbReference type="CDD" id="cd01399">
    <property type="entry name" value="GlcN6P_deaminase"/>
    <property type="match status" value="1"/>
</dbReference>
<dbReference type="InterPro" id="IPR006148">
    <property type="entry name" value="Glc/Gal-6P_isomerase"/>
</dbReference>
<comment type="pathway">
    <text evidence="4">Amino-sugar metabolism; N-acetylneuraminate degradation; D-fructose 6-phosphate from N-acetylneuraminate: step 5/5.</text>
</comment>
<feature type="domain" description="Glucosamine/galactosamine-6-phosphate isomerase" evidence="5">
    <location>
        <begin position="27"/>
        <end position="245"/>
    </location>
</feature>
<dbReference type="KEGG" id="swp:swp_4289"/>
<comment type="similarity">
    <text evidence="4">Belongs to the glucosamine/galactosamine-6-phosphate isomerase family. NagB subfamily.</text>
</comment>
<feature type="site" description="Part of the allosteric site" evidence="4">
    <location>
        <position position="163"/>
    </location>
</feature>
<feature type="site" description="Part of the allosteric site" evidence="4">
    <location>
        <position position="173"/>
    </location>
</feature>
<organism evidence="6 7">
    <name type="scientific">Shewanella piezotolerans (strain WP3 / JCM 13877)</name>
    <dbReference type="NCBI Taxonomy" id="225849"/>
    <lineage>
        <taxon>Bacteria</taxon>
        <taxon>Pseudomonadati</taxon>
        <taxon>Pseudomonadota</taxon>
        <taxon>Gammaproteobacteria</taxon>
        <taxon>Alteromonadales</taxon>
        <taxon>Shewanellaceae</taxon>
        <taxon>Shewanella</taxon>
    </lineage>
</organism>
<dbReference type="HOGENOM" id="CLU_049611_1_1_6"/>
<keyword evidence="6" id="KW-0413">Isomerase</keyword>
<proteinExistence type="inferred from homology"/>
<dbReference type="PANTHER" id="PTHR11280:SF5">
    <property type="entry name" value="GLUCOSAMINE-6-PHOSPHATE ISOMERASE"/>
    <property type="match status" value="1"/>
</dbReference>
<comment type="subunit">
    <text evidence="4">Homohexamer.</text>
</comment>
<name>B8CU84_SHEPW</name>
<comment type="function">
    <text evidence="4">Catalyzes the reversible isomerization-deamination of glucosamine 6-phosphate (GlcN6P) to form fructose 6-phosphate (Fru6P) and ammonium ion.</text>
</comment>
<dbReference type="InterPro" id="IPR037171">
    <property type="entry name" value="NagB/RpiA_transferase-like"/>
</dbReference>
<dbReference type="GO" id="GO:0006043">
    <property type="term" value="P:glucosamine catabolic process"/>
    <property type="evidence" value="ECO:0007669"/>
    <property type="project" value="TreeGrafter"/>
</dbReference>
<dbReference type="EMBL" id="CP000472">
    <property type="protein sequence ID" value="ACJ30940.1"/>
    <property type="molecule type" value="Genomic_DNA"/>
</dbReference>
<dbReference type="NCBIfam" id="TIGR00502">
    <property type="entry name" value="nagB"/>
    <property type="match status" value="1"/>
</dbReference>
<evidence type="ECO:0000256" key="2">
    <source>
        <dbReference type="ARBA" id="ARBA00022801"/>
    </source>
</evidence>
<evidence type="ECO:0000256" key="1">
    <source>
        <dbReference type="ARBA" id="ARBA00000644"/>
    </source>
</evidence>
<dbReference type="NCBIfam" id="NF001684">
    <property type="entry name" value="PRK00443.1-4"/>
    <property type="match status" value="1"/>
</dbReference>
<comment type="caution">
    <text evidence="4">Lacks conserved residue(s) required for the propagation of feature annotation.</text>
</comment>
<keyword evidence="4" id="KW-0021">Allosteric enzyme</keyword>
<feature type="active site" description="For ring-opening step" evidence="4">
    <location>
        <position position="160"/>
    </location>
</feature>
<feature type="active site" description="For ring-opening step" evidence="4">
    <location>
        <position position="153"/>
    </location>
</feature>
<evidence type="ECO:0000313" key="6">
    <source>
        <dbReference type="EMBL" id="ACJ30940.1"/>
    </source>
</evidence>
<feature type="active site" description="Proton acceptor; for enolization step" evidence="4">
    <location>
        <position position="84"/>
    </location>
</feature>